<protein>
    <submittedName>
        <fullName evidence="2">Uncharacterized protein</fullName>
    </submittedName>
</protein>
<evidence type="ECO:0000256" key="1">
    <source>
        <dbReference type="SAM" id="MobiDB-lite"/>
    </source>
</evidence>
<dbReference type="EMBL" id="MU858173">
    <property type="protein sequence ID" value="KAK4210512.1"/>
    <property type="molecule type" value="Genomic_DNA"/>
</dbReference>
<accession>A0AAN6Y5I5</accession>
<dbReference type="Proteomes" id="UP001301769">
    <property type="component" value="Unassembled WGS sequence"/>
</dbReference>
<comment type="caution">
    <text evidence="2">The sequence shown here is derived from an EMBL/GenBank/DDBJ whole genome shotgun (WGS) entry which is preliminary data.</text>
</comment>
<feature type="region of interest" description="Disordered" evidence="1">
    <location>
        <begin position="105"/>
        <end position="136"/>
    </location>
</feature>
<proteinExistence type="predicted"/>
<keyword evidence="3" id="KW-1185">Reference proteome</keyword>
<evidence type="ECO:0000313" key="3">
    <source>
        <dbReference type="Proteomes" id="UP001301769"/>
    </source>
</evidence>
<evidence type="ECO:0000313" key="2">
    <source>
        <dbReference type="EMBL" id="KAK4210512.1"/>
    </source>
</evidence>
<name>A0AAN6Y5I5_9PEZI</name>
<reference evidence="2" key="2">
    <citation type="submission" date="2023-05" db="EMBL/GenBank/DDBJ databases">
        <authorList>
            <consortium name="Lawrence Berkeley National Laboratory"/>
            <person name="Steindorff A."/>
            <person name="Hensen N."/>
            <person name="Bonometti L."/>
            <person name="Westerberg I."/>
            <person name="Brannstrom I.O."/>
            <person name="Guillou S."/>
            <person name="Cros-Aarteil S."/>
            <person name="Calhoun S."/>
            <person name="Haridas S."/>
            <person name="Kuo A."/>
            <person name="Mondo S."/>
            <person name="Pangilinan J."/>
            <person name="Riley R."/>
            <person name="Labutti K."/>
            <person name="Andreopoulos B."/>
            <person name="Lipzen A."/>
            <person name="Chen C."/>
            <person name="Yanf M."/>
            <person name="Daum C."/>
            <person name="Ng V."/>
            <person name="Clum A."/>
            <person name="Ohm R."/>
            <person name="Martin F."/>
            <person name="Silar P."/>
            <person name="Natvig D."/>
            <person name="Lalanne C."/>
            <person name="Gautier V."/>
            <person name="Ament-Velasquez S.L."/>
            <person name="Kruys A."/>
            <person name="Hutchinson M.I."/>
            <person name="Powell A.J."/>
            <person name="Barry K."/>
            <person name="Miller A.N."/>
            <person name="Grigoriev I.V."/>
            <person name="Debuchy R."/>
            <person name="Gladieux P."/>
            <person name="Thoren M.H."/>
            <person name="Johannesson H."/>
        </authorList>
    </citation>
    <scope>NUCLEOTIDE SEQUENCE</scope>
    <source>
        <strain evidence="2">PSN293</strain>
    </source>
</reference>
<gene>
    <name evidence="2" type="ORF">QBC37DRAFT_403373</name>
</gene>
<feature type="compositionally biased region" description="Low complexity" evidence="1">
    <location>
        <begin position="286"/>
        <end position="298"/>
    </location>
</feature>
<feature type="region of interest" description="Disordered" evidence="1">
    <location>
        <begin position="276"/>
        <end position="337"/>
    </location>
</feature>
<dbReference type="AlphaFoldDB" id="A0AAN6Y5I5"/>
<organism evidence="2 3">
    <name type="scientific">Rhypophila decipiens</name>
    <dbReference type="NCBI Taxonomy" id="261697"/>
    <lineage>
        <taxon>Eukaryota</taxon>
        <taxon>Fungi</taxon>
        <taxon>Dikarya</taxon>
        <taxon>Ascomycota</taxon>
        <taxon>Pezizomycotina</taxon>
        <taxon>Sordariomycetes</taxon>
        <taxon>Sordariomycetidae</taxon>
        <taxon>Sordariales</taxon>
        <taxon>Naviculisporaceae</taxon>
        <taxon>Rhypophila</taxon>
    </lineage>
</organism>
<feature type="compositionally biased region" description="Basic residues" evidence="1">
    <location>
        <begin position="299"/>
        <end position="309"/>
    </location>
</feature>
<sequence>MGYIITLLPLQRKSITYETMPPSVRSRDYTKRIRPEPLTVPNLICRKCFGSALEELRNMRHLGDATIVVEVYELVDGSVDLVDSVRGFIRYSRVKFERARAQGDKITPDGSIRRGRREREDPSGSSGIDGGSVNTKGAAGALLGGPAVVAQATNTSRAQDGENLPPTLRNMAEGMLTVFTNKMDARTNVAKLEATKNQIKSIPGLVPGGDNSATSHIEKRGSIELLREIFRTAKDERNKLAAFSDAFETQIMPIMNEIVGKHAQLTFAEATNDDILSNFGSPSPPISINSSTHSLSKSSSKHKQSRKKAAAAPRDLTGDDDPDDDAPLSPNLQAARPNSSVNSIHLDFKHCTNRSGFLPMSIIALFSLPLR</sequence>
<reference evidence="2" key="1">
    <citation type="journal article" date="2023" name="Mol. Phylogenet. Evol.">
        <title>Genome-scale phylogeny and comparative genomics of the fungal order Sordariales.</title>
        <authorList>
            <person name="Hensen N."/>
            <person name="Bonometti L."/>
            <person name="Westerberg I."/>
            <person name="Brannstrom I.O."/>
            <person name="Guillou S."/>
            <person name="Cros-Aarteil S."/>
            <person name="Calhoun S."/>
            <person name="Haridas S."/>
            <person name="Kuo A."/>
            <person name="Mondo S."/>
            <person name="Pangilinan J."/>
            <person name="Riley R."/>
            <person name="LaButti K."/>
            <person name="Andreopoulos B."/>
            <person name="Lipzen A."/>
            <person name="Chen C."/>
            <person name="Yan M."/>
            <person name="Daum C."/>
            <person name="Ng V."/>
            <person name="Clum A."/>
            <person name="Steindorff A."/>
            <person name="Ohm R.A."/>
            <person name="Martin F."/>
            <person name="Silar P."/>
            <person name="Natvig D.O."/>
            <person name="Lalanne C."/>
            <person name="Gautier V."/>
            <person name="Ament-Velasquez S.L."/>
            <person name="Kruys A."/>
            <person name="Hutchinson M.I."/>
            <person name="Powell A.J."/>
            <person name="Barry K."/>
            <person name="Miller A.N."/>
            <person name="Grigoriev I.V."/>
            <person name="Debuchy R."/>
            <person name="Gladieux P."/>
            <person name="Hiltunen Thoren M."/>
            <person name="Johannesson H."/>
        </authorList>
    </citation>
    <scope>NUCLEOTIDE SEQUENCE</scope>
    <source>
        <strain evidence="2">PSN293</strain>
    </source>
</reference>